<protein>
    <recommendedName>
        <fullName evidence="2">HlyD family secretion protein</fullName>
    </recommendedName>
</protein>
<gene>
    <name evidence="1" type="ORF">MNB_SV-12-1424</name>
</gene>
<proteinExistence type="predicted"/>
<dbReference type="EMBL" id="FPHE01000080">
    <property type="protein sequence ID" value="SFV57750.1"/>
    <property type="molecule type" value="Genomic_DNA"/>
</dbReference>
<sequence length="263" mass="30266">MKYLFFLISPILIFAKVHYAKVEPYENITLKSAVSAQVVATKLKLEGNIVKNSIIIQLDDKLDKIKLKSDREALQLIKQMIKSNQSNLSSLSESLKRQEAYYNRISGISTASTTQKDKAFYSYISAKTQYFSTKEKIDSLKKQKLDLLYSIERLKDSIGKKSIRLKNRFLYKLLVNKGDFVNMGVPLAQIKDLTKAKLVLFLEADELKDIKTKTIYIDGKATKYKVSKIWSVADEKFISSYRTEIVIDNPKMSFSKLLKVEFR</sequence>
<reference evidence="1" key="1">
    <citation type="submission" date="2016-10" db="EMBL/GenBank/DDBJ databases">
        <authorList>
            <person name="de Groot N.N."/>
        </authorList>
    </citation>
    <scope>NUCLEOTIDE SEQUENCE</scope>
</reference>
<dbReference type="AlphaFoldDB" id="A0A1W1BVX5"/>
<name>A0A1W1BVX5_9ZZZZ</name>
<organism evidence="1">
    <name type="scientific">hydrothermal vent metagenome</name>
    <dbReference type="NCBI Taxonomy" id="652676"/>
    <lineage>
        <taxon>unclassified sequences</taxon>
        <taxon>metagenomes</taxon>
        <taxon>ecological metagenomes</taxon>
    </lineage>
</organism>
<evidence type="ECO:0008006" key="2">
    <source>
        <dbReference type="Google" id="ProtNLM"/>
    </source>
</evidence>
<accession>A0A1W1BVX5</accession>
<evidence type="ECO:0000313" key="1">
    <source>
        <dbReference type="EMBL" id="SFV57750.1"/>
    </source>
</evidence>